<dbReference type="InterPro" id="IPR000477">
    <property type="entry name" value="RT_dom"/>
</dbReference>
<dbReference type="Proteomes" id="UP001142489">
    <property type="component" value="Unassembled WGS sequence"/>
</dbReference>
<dbReference type="PANTHER" id="PTHR21301">
    <property type="entry name" value="REVERSE TRANSCRIPTASE"/>
    <property type="match status" value="1"/>
</dbReference>
<sequence length="318" mass="35634">MKYLPGKVHEQILQNALQEPNQQPFIFYQKYINKVTLVNTITAGVSGYLDNVLKPYATNAPSYLRDTTDFLRILQATQNLPYNTILATMDVEALYTNIPHKDGLQAITNAIQNKEESNIITTLCDFGLTNSYFSFANKNYLQINGTVMSTHMAPQYSDIFMADLEHFLNHCTQKPLLYLRYIDDIFLLWTHGEESLKNSTRTSIVFTQTSASPWNNPHNRILLVRQYASPTRSLATLALPPLTAEHLLTVWEESPLDLLDRMASCCRRWGSASQAPGPIGMLPKKKCPALCQESGPGRLGVGGRGLGNTRITVLSASY</sequence>
<dbReference type="PANTHER" id="PTHR21301:SF10">
    <property type="entry name" value="REVERSE TRANSCRIPTASE DOMAIN-CONTAINING PROTEIN"/>
    <property type="match status" value="1"/>
</dbReference>
<dbReference type="EMBL" id="JAPFRF010000001">
    <property type="protein sequence ID" value="KAJ7344550.1"/>
    <property type="molecule type" value="Genomic_DNA"/>
</dbReference>
<dbReference type="PROSITE" id="PS50878">
    <property type="entry name" value="RT_POL"/>
    <property type="match status" value="1"/>
</dbReference>
<organism evidence="2 3">
    <name type="scientific">Phrynocephalus forsythii</name>
    <dbReference type="NCBI Taxonomy" id="171643"/>
    <lineage>
        <taxon>Eukaryota</taxon>
        <taxon>Metazoa</taxon>
        <taxon>Chordata</taxon>
        <taxon>Craniata</taxon>
        <taxon>Vertebrata</taxon>
        <taxon>Euteleostomi</taxon>
        <taxon>Lepidosauria</taxon>
        <taxon>Squamata</taxon>
        <taxon>Bifurcata</taxon>
        <taxon>Unidentata</taxon>
        <taxon>Episquamata</taxon>
        <taxon>Toxicofera</taxon>
        <taxon>Iguania</taxon>
        <taxon>Acrodonta</taxon>
        <taxon>Agamidae</taxon>
        <taxon>Agaminae</taxon>
        <taxon>Phrynocephalus</taxon>
    </lineage>
</organism>
<evidence type="ECO:0000313" key="3">
    <source>
        <dbReference type="Proteomes" id="UP001142489"/>
    </source>
</evidence>
<evidence type="ECO:0000259" key="1">
    <source>
        <dbReference type="PROSITE" id="PS50878"/>
    </source>
</evidence>
<dbReference type="AlphaFoldDB" id="A0A9Q1B803"/>
<keyword evidence="3" id="KW-1185">Reference proteome</keyword>
<protein>
    <recommendedName>
        <fullName evidence="1">Reverse transcriptase domain-containing protein</fullName>
    </recommendedName>
</protein>
<reference evidence="2" key="1">
    <citation type="journal article" date="2023" name="DNA Res.">
        <title>Chromosome-level genome assembly of Phrynocephalus forsythii using third-generation DNA sequencing and Hi-C analysis.</title>
        <authorList>
            <person name="Qi Y."/>
            <person name="Zhao W."/>
            <person name="Zhao Y."/>
            <person name="Niu C."/>
            <person name="Cao S."/>
            <person name="Zhang Y."/>
        </authorList>
    </citation>
    <scope>NUCLEOTIDE SEQUENCE</scope>
    <source>
        <tissue evidence="2">Muscle</tissue>
    </source>
</reference>
<evidence type="ECO:0000313" key="2">
    <source>
        <dbReference type="EMBL" id="KAJ7344550.1"/>
    </source>
</evidence>
<dbReference type="Pfam" id="PF00078">
    <property type="entry name" value="RVT_1"/>
    <property type="match status" value="1"/>
</dbReference>
<accession>A0A9Q1B803</accession>
<name>A0A9Q1B803_9SAUR</name>
<feature type="domain" description="Reverse transcriptase" evidence="1">
    <location>
        <begin position="1"/>
        <end position="239"/>
    </location>
</feature>
<proteinExistence type="predicted"/>
<gene>
    <name evidence="2" type="ORF">JRQ81_000500</name>
</gene>
<dbReference type="OrthoDB" id="9906912at2759"/>
<comment type="caution">
    <text evidence="2">The sequence shown here is derived from an EMBL/GenBank/DDBJ whole genome shotgun (WGS) entry which is preliminary data.</text>
</comment>